<dbReference type="Gene3D" id="3.80.10.10">
    <property type="entry name" value="Ribonuclease Inhibitor"/>
    <property type="match status" value="2"/>
</dbReference>
<dbReference type="GO" id="GO:0031267">
    <property type="term" value="F:small GTPase binding"/>
    <property type="evidence" value="ECO:0007669"/>
    <property type="project" value="TreeGrafter"/>
</dbReference>
<dbReference type="InterPro" id="IPR027038">
    <property type="entry name" value="RanGap"/>
</dbReference>
<dbReference type="Pfam" id="PF13516">
    <property type="entry name" value="LRR_6"/>
    <property type="match status" value="3"/>
</dbReference>
<evidence type="ECO:0000313" key="5">
    <source>
        <dbReference type="EMBL" id="CEM45816.1"/>
    </source>
</evidence>
<keyword evidence="3" id="KW-0677">Repeat</keyword>
<evidence type="ECO:0000256" key="1">
    <source>
        <dbReference type="ARBA" id="ARBA00022468"/>
    </source>
</evidence>
<dbReference type="PANTHER" id="PTHR24113:SF12">
    <property type="entry name" value="RAN GTPASE-ACTIVATING PROTEIN 1"/>
    <property type="match status" value="1"/>
</dbReference>
<name>A0A0G4HNQ1_9ALVE</name>
<dbReference type="SMART" id="SM00368">
    <property type="entry name" value="LRR_RI"/>
    <property type="match status" value="6"/>
</dbReference>
<dbReference type="InterPro" id="IPR001611">
    <property type="entry name" value="Leu-rich_rpt"/>
</dbReference>
<dbReference type="AlphaFoldDB" id="A0A0G4HNQ1"/>
<dbReference type="GO" id="GO:0005634">
    <property type="term" value="C:nucleus"/>
    <property type="evidence" value="ECO:0007669"/>
    <property type="project" value="TreeGrafter"/>
</dbReference>
<gene>
    <name evidence="5" type="ORF">Cvel_29563</name>
</gene>
<accession>A0A0G4HNQ1</accession>
<keyword evidence="1" id="KW-0343">GTPase activation</keyword>
<dbReference type="PANTHER" id="PTHR24113">
    <property type="entry name" value="RAN GTPASE-ACTIVATING PROTEIN 1"/>
    <property type="match status" value="1"/>
</dbReference>
<evidence type="ECO:0000256" key="3">
    <source>
        <dbReference type="ARBA" id="ARBA00022737"/>
    </source>
</evidence>
<evidence type="ECO:0000256" key="4">
    <source>
        <dbReference type="SAM" id="Coils"/>
    </source>
</evidence>
<dbReference type="GO" id="GO:0005829">
    <property type="term" value="C:cytosol"/>
    <property type="evidence" value="ECO:0007669"/>
    <property type="project" value="TreeGrafter"/>
</dbReference>
<dbReference type="Pfam" id="PF00560">
    <property type="entry name" value="LRR_1"/>
    <property type="match status" value="1"/>
</dbReference>
<dbReference type="PROSITE" id="PS51450">
    <property type="entry name" value="LRR"/>
    <property type="match status" value="1"/>
</dbReference>
<dbReference type="PhylomeDB" id="A0A0G4HNQ1"/>
<dbReference type="PRINTS" id="PR00019">
    <property type="entry name" value="LEURICHRPT"/>
</dbReference>
<protein>
    <submittedName>
        <fullName evidence="5">Uncharacterized protein</fullName>
    </submittedName>
</protein>
<dbReference type="InterPro" id="IPR032675">
    <property type="entry name" value="LRR_dom_sf"/>
</dbReference>
<dbReference type="GO" id="GO:0006913">
    <property type="term" value="P:nucleocytoplasmic transport"/>
    <property type="evidence" value="ECO:0007669"/>
    <property type="project" value="TreeGrafter"/>
</dbReference>
<evidence type="ECO:0000256" key="2">
    <source>
        <dbReference type="ARBA" id="ARBA00022614"/>
    </source>
</evidence>
<feature type="coiled-coil region" evidence="4">
    <location>
        <begin position="174"/>
        <end position="208"/>
    </location>
</feature>
<keyword evidence="4" id="KW-0175">Coiled coil</keyword>
<dbReference type="GO" id="GO:0005096">
    <property type="term" value="F:GTPase activator activity"/>
    <property type="evidence" value="ECO:0007669"/>
    <property type="project" value="UniProtKB-KW"/>
</dbReference>
<dbReference type="GO" id="GO:0048471">
    <property type="term" value="C:perinuclear region of cytoplasm"/>
    <property type="evidence" value="ECO:0007669"/>
    <property type="project" value="TreeGrafter"/>
</dbReference>
<proteinExistence type="predicted"/>
<dbReference type="SUPFAM" id="SSF52047">
    <property type="entry name" value="RNI-like"/>
    <property type="match status" value="2"/>
</dbReference>
<keyword evidence="2" id="KW-0433">Leucine-rich repeat</keyword>
<sequence length="480" mass="49931">MACVVCLASLYVQGRSLLPLATLDLSGFSLSARKLKVLLSSLPSVETLRCGPQVCKDACLPVLLDFLQRLKVGGAGGVPSIFLKTLKFAKCDLGEAAVVIFHHLPRSLEYLDLSGNRLRSVSMEGLGSVLSFAWLPSLLSLDLSDNPLGSSGVKTFARGLSSSPQSLPLQTLKLARTKAKAEGVQALAEALKAKKTTSLQTLDLAENEMRPAGLKHLASAVNAEAVPHLRVLVLKENELTKVTDQEKDCAPISELLTTNALKGLQEFDLSDNCLFDEGVGEIGGGGGGVQLSAATVAVPGRFPKLRRLDLGRVSPSIICSEQLAAFAGALGVGGLPSLEELVIPFGGSEQNPNPQGVVSLANALTSGHLSQLRGLTLPSRDDVTDEAFASLTRSLVTGKTSLLQTVNLEIRNINSAEGLGALAGGIRGGRFCALTSFRLCLGDHIPESGHALSSLGLAFGSGGCTAVHAEAPSEMAGGRG</sequence>
<organism evidence="5">
    <name type="scientific">Chromera velia CCMP2878</name>
    <dbReference type="NCBI Taxonomy" id="1169474"/>
    <lineage>
        <taxon>Eukaryota</taxon>
        <taxon>Sar</taxon>
        <taxon>Alveolata</taxon>
        <taxon>Colpodellida</taxon>
        <taxon>Chromeraceae</taxon>
        <taxon>Chromera</taxon>
    </lineage>
</organism>
<dbReference type="EMBL" id="CDMZ01003289">
    <property type="protein sequence ID" value="CEM45816.1"/>
    <property type="molecule type" value="Genomic_DNA"/>
</dbReference>
<reference evidence="5" key="1">
    <citation type="submission" date="2014-11" db="EMBL/GenBank/DDBJ databases">
        <authorList>
            <person name="Otto D Thomas"/>
            <person name="Naeem Raeece"/>
        </authorList>
    </citation>
    <scope>NUCLEOTIDE SEQUENCE</scope>
</reference>
<dbReference type="VEuPathDB" id="CryptoDB:Cvel_29563"/>